<evidence type="ECO:0000313" key="2">
    <source>
        <dbReference type="Proteomes" id="UP000439550"/>
    </source>
</evidence>
<dbReference type="Proteomes" id="UP000439550">
    <property type="component" value="Unassembled WGS sequence"/>
</dbReference>
<evidence type="ECO:0008006" key="3">
    <source>
        <dbReference type="Google" id="ProtNLM"/>
    </source>
</evidence>
<dbReference type="PANTHER" id="PTHR30595:SF6">
    <property type="entry name" value="SCHLAFEN ALBA-2 DOMAIN-CONTAINING PROTEIN"/>
    <property type="match status" value="1"/>
</dbReference>
<dbReference type="RefSeq" id="WP_153497225.1">
    <property type="nucleotide sequence ID" value="NZ_CBCRWP010000026.1"/>
</dbReference>
<dbReference type="EMBL" id="WITJ01000024">
    <property type="protein sequence ID" value="MQW40601.1"/>
    <property type="molecule type" value="Genomic_DNA"/>
</dbReference>
<gene>
    <name evidence="1" type="ORF">GHI93_11820</name>
</gene>
<protein>
    <recommendedName>
        <fullName evidence="3">ATP-dependent DNA helicase RecG C-terminal domain-containing protein</fullName>
    </recommendedName>
</protein>
<sequence length="268" mass="30851">MTIEQLIEQVSKSNDNTDMDVLTHYSIDDLDKSSIDDFRRRVEGNPKFEHYEKLSSAEFLEEVGVIAINRNTGTKGVTIGGLLFLGKHLAILQTFPHFQMDLFDRRSQERWRTRISTFTDHLNVYQFFILSYNYLKSVPDNGFIVDEYPLQVEVDELLKLILREALLNLIMHTDYFSPEHEMINISWHDFEFINAGMMKIPVENFFTTEESKAGNVMIARLLKLIGFGECAGTGGEEIFNAAKISKIQLPSIETDAKRTILRISNKKS</sequence>
<accession>A0A7X1ZA03</accession>
<dbReference type="AlphaFoldDB" id="A0A7X1ZA03"/>
<dbReference type="PANTHER" id="PTHR30595">
    <property type="entry name" value="GLPR-RELATED TRANSCRIPTIONAL REPRESSOR"/>
    <property type="match status" value="1"/>
</dbReference>
<dbReference type="Gene3D" id="3.30.565.60">
    <property type="match status" value="1"/>
</dbReference>
<comment type="caution">
    <text evidence="1">The sequence shown here is derived from an EMBL/GenBank/DDBJ whole genome shotgun (WGS) entry which is preliminary data.</text>
</comment>
<organism evidence="1 2">
    <name type="scientific">Lactococcus hircilactis</name>
    <dbReference type="NCBI Taxonomy" id="1494462"/>
    <lineage>
        <taxon>Bacteria</taxon>
        <taxon>Bacillati</taxon>
        <taxon>Bacillota</taxon>
        <taxon>Bacilli</taxon>
        <taxon>Lactobacillales</taxon>
        <taxon>Streptococcaceae</taxon>
        <taxon>Lactococcus</taxon>
    </lineage>
</organism>
<keyword evidence="2" id="KW-1185">Reference proteome</keyword>
<reference evidence="1 2" key="1">
    <citation type="submission" date="2019-10" db="EMBL/GenBank/DDBJ databases">
        <authorList>
            <person name="Dong K."/>
        </authorList>
    </citation>
    <scope>NUCLEOTIDE SEQUENCE [LARGE SCALE GENOMIC DNA]</scope>
    <source>
        <strain evidence="1 2">DSM 28960</strain>
    </source>
</reference>
<dbReference type="InterPro" id="IPR038475">
    <property type="entry name" value="RecG_C_sf"/>
</dbReference>
<proteinExistence type="predicted"/>
<evidence type="ECO:0000313" key="1">
    <source>
        <dbReference type="EMBL" id="MQW40601.1"/>
    </source>
</evidence>
<dbReference type="OrthoDB" id="9768354at2"/>
<name>A0A7X1ZA03_9LACT</name>